<protein>
    <submittedName>
        <fullName evidence="4">Ribonuclease</fullName>
        <ecNumber evidence="4">3.1.-.-</ecNumber>
    </submittedName>
</protein>
<dbReference type="InterPro" id="IPR011108">
    <property type="entry name" value="RMMBL"/>
</dbReference>
<organism evidence="4">
    <name type="scientific">bioreactor metagenome</name>
    <dbReference type="NCBI Taxonomy" id="1076179"/>
    <lineage>
        <taxon>unclassified sequences</taxon>
        <taxon>metagenomes</taxon>
        <taxon>ecological metagenomes</taxon>
    </lineage>
</organism>
<dbReference type="InterPro" id="IPR022712">
    <property type="entry name" value="Beta_Casp"/>
</dbReference>
<dbReference type="SMART" id="SM00849">
    <property type="entry name" value="Lactamase_B"/>
    <property type="match status" value="1"/>
</dbReference>
<evidence type="ECO:0000313" key="4">
    <source>
        <dbReference type="EMBL" id="MPM43054.1"/>
    </source>
</evidence>
<sequence length="464" mass="52202">MKVKFLGAAECVTGSCHLLTINNYKILLDCGLYQGGDGRENSNEEMEFIPEEIDAVILSHAHMDHSGRIPLLYKKGYKGKVLCTKGTADLSNIMLIDCAHIQVNDITWKNKKREEKGLSSLEPLYDVKDAEECLNNFVGYDYNEEIEILPNVKLTFRDAGHLLGSAICEILVKDGNENESKLVYSGDIGNINLPILKDPTLISQGDFVIMESTYGNKEHKNVEENLKELIEITKRTFEAGGNVIIPSFSVGRTQEIIYALNKYVEAGYLKGCKVYVDSPLASESTKIFEKYQSYFDKEAKEFLKLGDNPLDFKGLFFTQSTEDSIALKDVKEKIVIIAASGMCEGGRVVHHLKNNLRREECAVVFVGYQSEGTLGDKILKGNKKVKIFGEEIEVKAQIYNLEGLSGHGDKKVLYNWLKGFKNKPNTVFLVHGEGENIKSFNREITSKGYKSIIPIRNEEFYLRK</sequence>
<evidence type="ECO:0000259" key="2">
    <source>
        <dbReference type="SMART" id="SM00849"/>
    </source>
</evidence>
<dbReference type="GO" id="GO:0004521">
    <property type="term" value="F:RNA endonuclease activity"/>
    <property type="evidence" value="ECO:0007669"/>
    <property type="project" value="TreeGrafter"/>
</dbReference>
<accession>A0A644ZZQ4</accession>
<dbReference type="EMBL" id="VSSQ01009957">
    <property type="protein sequence ID" value="MPM43054.1"/>
    <property type="molecule type" value="Genomic_DNA"/>
</dbReference>
<evidence type="ECO:0000259" key="3">
    <source>
        <dbReference type="SMART" id="SM01027"/>
    </source>
</evidence>
<dbReference type="EC" id="3.1.-.-" evidence="4"/>
<dbReference type="AlphaFoldDB" id="A0A644ZZQ4"/>
<name>A0A644ZZQ4_9ZZZZ</name>
<dbReference type="Pfam" id="PF16661">
    <property type="entry name" value="Lactamase_B_6"/>
    <property type="match status" value="1"/>
</dbReference>
<dbReference type="Gene3D" id="3.60.15.10">
    <property type="entry name" value="Ribonuclease Z/Hydroxyacylglutathione hydrolase-like"/>
    <property type="match status" value="1"/>
</dbReference>
<dbReference type="InterPro" id="IPR001279">
    <property type="entry name" value="Metallo-B-lactamas"/>
</dbReference>
<dbReference type="PANTHER" id="PTHR11203">
    <property type="entry name" value="CLEAVAGE AND POLYADENYLATION SPECIFICITY FACTOR FAMILY MEMBER"/>
    <property type="match status" value="1"/>
</dbReference>
<dbReference type="Gene3D" id="3.40.50.10890">
    <property type="match status" value="1"/>
</dbReference>
<dbReference type="GO" id="GO:0016787">
    <property type="term" value="F:hydrolase activity"/>
    <property type="evidence" value="ECO:0007669"/>
    <property type="project" value="UniProtKB-KW"/>
</dbReference>
<dbReference type="Pfam" id="PF10996">
    <property type="entry name" value="Beta-Casp"/>
    <property type="match status" value="1"/>
</dbReference>
<dbReference type="Pfam" id="PF07521">
    <property type="entry name" value="RMMBL"/>
    <property type="match status" value="1"/>
</dbReference>
<feature type="domain" description="Metallo-beta-lactamase" evidence="2">
    <location>
        <begin position="13"/>
        <end position="248"/>
    </location>
</feature>
<evidence type="ECO:0000256" key="1">
    <source>
        <dbReference type="ARBA" id="ARBA00022801"/>
    </source>
</evidence>
<gene>
    <name evidence="4" type="ORF">SDC9_89727</name>
</gene>
<proteinExistence type="predicted"/>
<feature type="domain" description="Beta-Casp" evidence="3">
    <location>
        <begin position="253"/>
        <end position="378"/>
    </location>
</feature>
<dbReference type="InterPro" id="IPR036866">
    <property type="entry name" value="RibonucZ/Hydroxyglut_hydro"/>
</dbReference>
<dbReference type="InterPro" id="IPR050698">
    <property type="entry name" value="MBL"/>
</dbReference>
<dbReference type="SMART" id="SM01027">
    <property type="entry name" value="Beta-Casp"/>
    <property type="match status" value="1"/>
</dbReference>
<reference evidence="4" key="1">
    <citation type="submission" date="2019-08" db="EMBL/GenBank/DDBJ databases">
        <authorList>
            <person name="Kucharzyk K."/>
            <person name="Murdoch R.W."/>
            <person name="Higgins S."/>
            <person name="Loffler F."/>
        </authorList>
    </citation>
    <scope>NUCLEOTIDE SEQUENCE</scope>
</reference>
<dbReference type="CDD" id="cd16295">
    <property type="entry name" value="TTHA0252-CPSF-like_MBL-fold"/>
    <property type="match status" value="1"/>
</dbReference>
<dbReference type="SUPFAM" id="SSF56281">
    <property type="entry name" value="Metallo-hydrolase/oxidoreductase"/>
    <property type="match status" value="1"/>
</dbReference>
<keyword evidence="1 4" id="KW-0378">Hydrolase</keyword>
<dbReference type="PANTHER" id="PTHR11203:SF37">
    <property type="entry name" value="INTEGRATOR COMPLEX SUBUNIT 11"/>
    <property type="match status" value="1"/>
</dbReference>
<comment type="caution">
    <text evidence="4">The sequence shown here is derived from an EMBL/GenBank/DDBJ whole genome shotgun (WGS) entry which is preliminary data.</text>
</comment>